<gene>
    <name evidence="2" type="ORF">PBRA_006850</name>
</gene>
<name>A0A0G4IUG7_PLABS</name>
<evidence type="ECO:0000313" key="2">
    <source>
        <dbReference type="EMBL" id="CEO98736.1"/>
    </source>
</evidence>
<dbReference type="Proteomes" id="UP000039324">
    <property type="component" value="Unassembled WGS sequence"/>
</dbReference>
<sequence length="191" mass="21587">MTKMFVVVVTLLLQLATAEYGVWSTFRYHSPGHYVIPLQASGSGYRKAAFAVKADDEFQVDVYPFKSAVPGLTRCFPDRWFMSMFSCEFPHRLPKRCFPLLNDVTPLAYGPSSNKTFWLAPIDLFTGKSAANPGEHTGGLLVIIRFNRPRRFIENTRRALSRGLVTRKAWSRLCTIRFIASTDLRPSEGSS</sequence>
<evidence type="ECO:0000313" key="3">
    <source>
        <dbReference type="Proteomes" id="UP000039324"/>
    </source>
</evidence>
<keyword evidence="3" id="KW-1185">Reference proteome</keyword>
<protein>
    <submittedName>
        <fullName evidence="2">Uncharacterized protein</fullName>
    </submittedName>
</protein>
<reference evidence="2 3" key="1">
    <citation type="submission" date="2015-02" db="EMBL/GenBank/DDBJ databases">
        <authorList>
            <person name="Chooi Y.-H."/>
        </authorList>
    </citation>
    <scope>NUCLEOTIDE SEQUENCE [LARGE SCALE GENOMIC DNA]</scope>
    <source>
        <strain evidence="2">E3</strain>
    </source>
</reference>
<feature type="chain" id="PRO_5005193467" evidence="1">
    <location>
        <begin position="19"/>
        <end position="191"/>
    </location>
</feature>
<accession>A0A0G4IUG7</accession>
<organism evidence="2 3">
    <name type="scientific">Plasmodiophora brassicae</name>
    <name type="common">Clubroot disease agent</name>
    <dbReference type="NCBI Taxonomy" id="37360"/>
    <lineage>
        <taxon>Eukaryota</taxon>
        <taxon>Sar</taxon>
        <taxon>Rhizaria</taxon>
        <taxon>Endomyxa</taxon>
        <taxon>Phytomyxea</taxon>
        <taxon>Plasmodiophorida</taxon>
        <taxon>Plasmodiophoridae</taxon>
        <taxon>Plasmodiophora</taxon>
    </lineage>
</organism>
<keyword evidence="1" id="KW-0732">Signal</keyword>
<evidence type="ECO:0000256" key="1">
    <source>
        <dbReference type="SAM" id="SignalP"/>
    </source>
</evidence>
<dbReference type="AlphaFoldDB" id="A0A0G4IUG7"/>
<proteinExistence type="predicted"/>
<feature type="signal peptide" evidence="1">
    <location>
        <begin position="1"/>
        <end position="18"/>
    </location>
</feature>
<dbReference type="EMBL" id="CDSF01000087">
    <property type="protein sequence ID" value="CEO98736.1"/>
    <property type="molecule type" value="Genomic_DNA"/>
</dbReference>